<evidence type="ECO:0000313" key="6">
    <source>
        <dbReference type="Proteomes" id="UP000324897"/>
    </source>
</evidence>
<dbReference type="OrthoDB" id="687050at2759"/>
<dbReference type="PROSITE" id="PS50297">
    <property type="entry name" value="ANK_REP_REGION"/>
    <property type="match status" value="1"/>
</dbReference>
<dbReference type="PANTHER" id="PTHR46224">
    <property type="entry name" value="ANKYRIN REPEAT FAMILY PROTEIN"/>
    <property type="match status" value="1"/>
</dbReference>
<accession>A0A5J9W410</accession>
<feature type="domain" description="Serine/threonine-protein kinase BSK1-like TPR repeats" evidence="4">
    <location>
        <begin position="270"/>
        <end position="370"/>
    </location>
</feature>
<comment type="caution">
    <text evidence="5">The sequence shown here is derived from an EMBL/GenBank/DDBJ whole genome shotgun (WGS) entry which is preliminary data.</text>
</comment>
<organism evidence="5 6">
    <name type="scientific">Eragrostis curvula</name>
    <name type="common">weeping love grass</name>
    <dbReference type="NCBI Taxonomy" id="38414"/>
    <lineage>
        <taxon>Eukaryota</taxon>
        <taxon>Viridiplantae</taxon>
        <taxon>Streptophyta</taxon>
        <taxon>Embryophyta</taxon>
        <taxon>Tracheophyta</taxon>
        <taxon>Spermatophyta</taxon>
        <taxon>Magnoliopsida</taxon>
        <taxon>Liliopsida</taxon>
        <taxon>Poales</taxon>
        <taxon>Poaceae</taxon>
        <taxon>PACMAD clade</taxon>
        <taxon>Chloridoideae</taxon>
        <taxon>Eragrostideae</taxon>
        <taxon>Eragrostidinae</taxon>
        <taxon>Eragrostis</taxon>
    </lineage>
</organism>
<name>A0A5J9W410_9POAL</name>
<dbReference type="SMART" id="SM00028">
    <property type="entry name" value="TPR"/>
    <property type="match status" value="2"/>
</dbReference>
<dbReference type="InterPro" id="IPR051616">
    <property type="entry name" value="Cul2-RING_E3_ligase_SR"/>
</dbReference>
<dbReference type="Pfam" id="PF25575">
    <property type="entry name" value="TPR_BSK1_C"/>
    <property type="match status" value="1"/>
</dbReference>
<dbReference type="AlphaFoldDB" id="A0A5J9W410"/>
<keyword evidence="2" id="KW-0802">TPR repeat</keyword>
<keyword evidence="6" id="KW-1185">Reference proteome</keyword>
<dbReference type="PROSITE" id="PS50088">
    <property type="entry name" value="ANK_REPEAT"/>
    <property type="match status" value="1"/>
</dbReference>
<dbReference type="SUPFAM" id="SSF48403">
    <property type="entry name" value="Ankyrin repeat"/>
    <property type="match status" value="1"/>
</dbReference>
<feature type="region of interest" description="Disordered" evidence="3">
    <location>
        <begin position="277"/>
        <end position="296"/>
    </location>
</feature>
<dbReference type="InterPro" id="IPR058209">
    <property type="entry name" value="TPR_BSK1_C"/>
</dbReference>
<evidence type="ECO:0000256" key="3">
    <source>
        <dbReference type="SAM" id="MobiDB-lite"/>
    </source>
</evidence>
<dbReference type="PANTHER" id="PTHR46224:SF19">
    <property type="entry name" value="OS03G0680200 PROTEIN"/>
    <property type="match status" value="1"/>
</dbReference>
<dbReference type="PROSITE" id="PS50005">
    <property type="entry name" value="TPR"/>
    <property type="match status" value="1"/>
</dbReference>
<dbReference type="Pfam" id="PF12796">
    <property type="entry name" value="Ank_2"/>
    <property type="match status" value="1"/>
</dbReference>
<proteinExistence type="predicted"/>
<dbReference type="InterPro" id="IPR011990">
    <property type="entry name" value="TPR-like_helical_dom_sf"/>
</dbReference>
<dbReference type="Gramene" id="TVU42677">
    <property type="protein sequence ID" value="TVU42677"/>
    <property type="gene ID" value="EJB05_09097"/>
</dbReference>
<dbReference type="InterPro" id="IPR036770">
    <property type="entry name" value="Ankyrin_rpt-contain_sf"/>
</dbReference>
<dbReference type="EMBL" id="RWGY01000005">
    <property type="protein sequence ID" value="TVU42677.1"/>
    <property type="molecule type" value="Genomic_DNA"/>
</dbReference>
<gene>
    <name evidence="5" type="ORF">EJB05_09097</name>
</gene>
<feature type="repeat" description="ANK" evidence="1">
    <location>
        <begin position="117"/>
        <end position="149"/>
    </location>
</feature>
<dbReference type="InterPro" id="IPR002110">
    <property type="entry name" value="Ankyrin_rpt"/>
</dbReference>
<feature type="repeat" description="TPR" evidence="2">
    <location>
        <begin position="366"/>
        <end position="399"/>
    </location>
</feature>
<dbReference type="Gene3D" id="1.25.40.20">
    <property type="entry name" value="Ankyrin repeat-containing domain"/>
    <property type="match status" value="1"/>
</dbReference>
<dbReference type="InterPro" id="IPR019734">
    <property type="entry name" value="TPR_rpt"/>
</dbReference>
<dbReference type="SUPFAM" id="SSF48452">
    <property type="entry name" value="TPR-like"/>
    <property type="match status" value="1"/>
</dbReference>
<protein>
    <recommendedName>
        <fullName evidence="4">Serine/threonine-protein kinase BSK1-like TPR repeats domain-containing protein</fullName>
    </recommendedName>
</protein>
<feature type="region of interest" description="Disordered" evidence="3">
    <location>
        <begin position="1"/>
        <end position="46"/>
    </location>
</feature>
<dbReference type="Proteomes" id="UP000324897">
    <property type="component" value="Unassembled WGS sequence"/>
</dbReference>
<feature type="non-terminal residue" evidence="5">
    <location>
        <position position="1"/>
    </location>
</feature>
<reference evidence="5 6" key="1">
    <citation type="journal article" date="2019" name="Sci. Rep.">
        <title>A high-quality genome of Eragrostis curvula grass provides insights into Poaceae evolution and supports new strategies to enhance forage quality.</title>
        <authorList>
            <person name="Carballo J."/>
            <person name="Santos B.A.C.M."/>
            <person name="Zappacosta D."/>
            <person name="Garbus I."/>
            <person name="Selva J.P."/>
            <person name="Gallo C.A."/>
            <person name="Diaz A."/>
            <person name="Albertini E."/>
            <person name="Caccamo M."/>
            <person name="Echenique V."/>
        </authorList>
    </citation>
    <scope>NUCLEOTIDE SEQUENCE [LARGE SCALE GENOMIC DNA]</scope>
    <source>
        <strain evidence="6">cv. Victoria</strain>
        <tissue evidence="5">Leaf</tissue>
    </source>
</reference>
<dbReference type="Gene3D" id="1.25.40.10">
    <property type="entry name" value="Tetratricopeptide repeat domain"/>
    <property type="match status" value="1"/>
</dbReference>
<sequence>MAPKGGRSHGSGGGGTDSSSGHGGGVGDGAGRGSGVGDGAGRGDSYEQGRQAVDAIRDIATSLGFGCTVNYGPGLEYPPQTKFLSACVEGNLPNVRGFDEIAHLLLSKGVSVDISSVDGTPLHAAAAFGKSSMIQILLEHHADVNKVSLTLCTPLTQTLLASPEKLKESTCFKCMKLLVEAGADLNSRKVETPIDDSNYQRLARMFGIRPIEIAAESGRRMLVDILFRFTSPIRDVSNWSVHGIIAHAKLRNTKDKVNLGEKDSKIQLKLLSEKTVKKQDAGASKPCPKVKANDKDRKVQLKLQGGKAVEEKDYSSAIKFYSEAINGDPADAVLYSNKSFCYLKMGQAQDAFRDANDCIRLRPKWTKGYYRKGAILMSLKEYKEACDAFMAGVVQDPKNEEMAQALWEAVEAMKKEHSTAKSLNSFD</sequence>
<evidence type="ECO:0000256" key="2">
    <source>
        <dbReference type="PROSITE-ProRule" id="PRU00339"/>
    </source>
</evidence>
<evidence type="ECO:0000256" key="1">
    <source>
        <dbReference type="PROSITE-ProRule" id="PRU00023"/>
    </source>
</evidence>
<feature type="compositionally biased region" description="Gly residues" evidence="3">
    <location>
        <begin position="8"/>
        <end position="42"/>
    </location>
</feature>
<dbReference type="SMART" id="SM00248">
    <property type="entry name" value="ANK"/>
    <property type="match status" value="2"/>
</dbReference>
<dbReference type="PRINTS" id="PR01415">
    <property type="entry name" value="ANKYRIN"/>
</dbReference>
<evidence type="ECO:0000313" key="5">
    <source>
        <dbReference type="EMBL" id="TVU42677.1"/>
    </source>
</evidence>
<evidence type="ECO:0000259" key="4">
    <source>
        <dbReference type="Pfam" id="PF25575"/>
    </source>
</evidence>
<keyword evidence="1" id="KW-0040">ANK repeat</keyword>